<dbReference type="Proteomes" id="UP000266183">
    <property type="component" value="Chromosome"/>
</dbReference>
<dbReference type="AlphaFoldDB" id="A0A385SM89"/>
<organism evidence="1 2">
    <name type="scientific">Chryseolinea soli</name>
    <dbReference type="NCBI Taxonomy" id="2321403"/>
    <lineage>
        <taxon>Bacteria</taxon>
        <taxon>Pseudomonadati</taxon>
        <taxon>Bacteroidota</taxon>
        <taxon>Cytophagia</taxon>
        <taxon>Cytophagales</taxon>
        <taxon>Fulvivirgaceae</taxon>
        <taxon>Chryseolinea</taxon>
    </lineage>
</organism>
<protein>
    <submittedName>
        <fullName evidence="1">Crp/Fnr family transcriptional regulator</fullName>
    </submittedName>
</protein>
<dbReference type="Gene3D" id="2.60.120.10">
    <property type="entry name" value="Jelly Rolls"/>
    <property type="match status" value="1"/>
</dbReference>
<accession>A0A385SM89</accession>
<dbReference type="SUPFAM" id="SSF51206">
    <property type="entry name" value="cAMP-binding domain-like"/>
    <property type="match status" value="1"/>
</dbReference>
<dbReference type="RefSeq" id="WP_119755213.1">
    <property type="nucleotide sequence ID" value="NZ_CP032382.1"/>
</dbReference>
<dbReference type="EMBL" id="CP032382">
    <property type="protein sequence ID" value="AYB31952.1"/>
    <property type="molecule type" value="Genomic_DNA"/>
</dbReference>
<reference evidence="2" key="1">
    <citation type="submission" date="2018-09" db="EMBL/GenBank/DDBJ databases">
        <title>Chryseolinea sp. KIS68-18 isolated from soil.</title>
        <authorList>
            <person name="Weon H.-Y."/>
            <person name="Kwon S.-W."/>
            <person name="Lee S.A."/>
        </authorList>
    </citation>
    <scope>NUCLEOTIDE SEQUENCE [LARGE SCALE GENOMIC DNA]</scope>
    <source>
        <strain evidence="2">KIS68-18</strain>
    </source>
</reference>
<dbReference type="InterPro" id="IPR018490">
    <property type="entry name" value="cNMP-bd_dom_sf"/>
</dbReference>
<evidence type="ECO:0000313" key="2">
    <source>
        <dbReference type="Proteomes" id="UP000266183"/>
    </source>
</evidence>
<dbReference type="OrthoDB" id="680421at2"/>
<sequence length="186" mass="21598">MDLLNFINSKVTLTAQECAEVEQKFQPASYTKGALLITPNNYSSKIFFIQKGLVRTFYYKDEKDITQFFFDEGTFTAPLNSIFHQISEPYGWQALEDTTVRTINYEELDPMLTRIPALQKMFFHVAIDVLTLFSIKLESLQFQTAEQRYHTMIEMYPKILLRAPLGQIASYLGITQQTLSVIRARR</sequence>
<keyword evidence="2" id="KW-1185">Reference proteome</keyword>
<name>A0A385SM89_9BACT</name>
<evidence type="ECO:0000313" key="1">
    <source>
        <dbReference type="EMBL" id="AYB31952.1"/>
    </source>
</evidence>
<proteinExistence type="predicted"/>
<dbReference type="KEGG" id="chk:D4L85_15870"/>
<gene>
    <name evidence="1" type="ORF">D4L85_15870</name>
</gene>
<dbReference type="InterPro" id="IPR014710">
    <property type="entry name" value="RmlC-like_jellyroll"/>
</dbReference>